<feature type="domain" description="Amidase" evidence="1">
    <location>
        <begin position="31"/>
        <end position="64"/>
    </location>
</feature>
<dbReference type="InterPro" id="IPR023631">
    <property type="entry name" value="Amidase_dom"/>
</dbReference>
<evidence type="ECO:0000313" key="3">
    <source>
        <dbReference type="Proteomes" id="UP000178129"/>
    </source>
</evidence>
<dbReference type="Gene3D" id="3.90.1300.10">
    <property type="entry name" value="Amidase signature (AS) domain"/>
    <property type="match status" value="2"/>
</dbReference>
<protein>
    <recommendedName>
        <fullName evidence="1">Amidase domain-containing protein</fullName>
    </recommendedName>
</protein>
<proteinExistence type="predicted"/>
<dbReference type="STRING" id="914237.A0A1E1KYD3"/>
<dbReference type="Pfam" id="PF01425">
    <property type="entry name" value="Amidase"/>
    <property type="match status" value="1"/>
</dbReference>
<reference evidence="3" key="1">
    <citation type="submission" date="2016-03" db="EMBL/GenBank/DDBJ databases">
        <authorList>
            <person name="Ploux O."/>
        </authorList>
    </citation>
    <scope>NUCLEOTIDE SEQUENCE [LARGE SCALE GENOMIC DNA]</scope>
    <source>
        <strain evidence="3">UK7</strain>
    </source>
</reference>
<dbReference type="PANTHER" id="PTHR42678">
    <property type="entry name" value="AMIDASE"/>
    <property type="match status" value="1"/>
</dbReference>
<comment type="caution">
    <text evidence="2">The sequence shown here is derived from an EMBL/GenBank/DDBJ whole genome shotgun (WGS) entry which is preliminary data.</text>
</comment>
<dbReference type="Proteomes" id="UP000178129">
    <property type="component" value="Unassembled WGS sequence"/>
</dbReference>
<gene>
    <name evidence="2" type="ORF">RCO7_09267</name>
</gene>
<dbReference type="InterPro" id="IPR036928">
    <property type="entry name" value="AS_sf"/>
</dbReference>
<dbReference type="EMBL" id="FJUW01000027">
    <property type="protein sequence ID" value="CZT03260.1"/>
    <property type="molecule type" value="Genomic_DNA"/>
</dbReference>
<evidence type="ECO:0000259" key="1">
    <source>
        <dbReference type="Pfam" id="PF01425"/>
    </source>
</evidence>
<dbReference type="InParanoid" id="A0A1E1KYD3"/>
<sequence length="245" mass="26123">MPGWSAVGGQAQSAYTFGDVDLSDTPLGHTSPSGSSTGSAVAVSAGFSPVALGTDTGGSLMTPSTRAAFDIRYCWSYGPSPTDLAVMLDVLVGPELIGSKDSYSGALTKTFRNLRIGVLRPEEWFFGPELQKPVSSATNQIVGAIADTNAAYAKLKHLAKSFKKVTLATPDAFIVNQTDSFYAIQTARYKATLEEYLQTLETSKVRTLDQLISFNPDHASHEMPAGYDNQDQLIAAAESDVRITV</sequence>
<dbReference type="PANTHER" id="PTHR42678:SF34">
    <property type="entry name" value="OS04G0183300 PROTEIN"/>
    <property type="match status" value="1"/>
</dbReference>
<evidence type="ECO:0000313" key="2">
    <source>
        <dbReference type="EMBL" id="CZT03260.1"/>
    </source>
</evidence>
<keyword evidence="3" id="KW-1185">Reference proteome</keyword>
<organism evidence="2 3">
    <name type="scientific">Rhynchosporium graminicola</name>
    <dbReference type="NCBI Taxonomy" id="2792576"/>
    <lineage>
        <taxon>Eukaryota</taxon>
        <taxon>Fungi</taxon>
        <taxon>Dikarya</taxon>
        <taxon>Ascomycota</taxon>
        <taxon>Pezizomycotina</taxon>
        <taxon>Leotiomycetes</taxon>
        <taxon>Helotiales</taxon>
        <taxon>Ploettnerulaceae</taxon>
        <taxon>Rhynchosporium</taxon>
    </lineage>
</organism>
<dbReference type="SUPFAM" id="SSF75304">
    <property type="entry name" value="Amidase signature (AS) enzymes"/>
    <property type="match status" value="1"/>
</dbReference>
<name>A0A1E1KYD3_9HELO</name>
<accession>A0A1E1KYD3</accession>
<dbReference type="AlphaFoldDB" id="A0A1E1KYD3"/>